<accession>D7EA51</accession>
<dbReference type="STRING" id="644295.Metev_1891"/>
<dbReference type="Proteomes" id="UP000000391">
    <property type="component" value="Chromosome"/>
</dbReference>
<name>D7EA51_METEZ</name>
<dbReference type="EMBL" id="CP002069">
    <property type="protein sequence ID" value="ADI74722.1"/>
    <property type="molecule type" value="Genomic_DNA"/>
</dbReference>
<organism evidence="1 2">
    <name type="scientific">Methanohalobium evestigatum (strain ATCC BAA-1072 / DSM 3721 / NBRC 107634 / OCM 161 / Z-7303)</name>
    <dbReference type="NCBI Taxonomy" id="644295"/>
    <lineage>
        <taxon>Archaea</taxon>
        <taxon>Methanobacteriati</taxon>
        <taxon>Methanobacteriota</taxon>
        <taxon>Stenosarchaea group</taxon>
        <taxon>Methanomicrobia</taxon>
        <taxon>Methanosarcinales</taxon>
        <taxon>Methanosarcinaceae</taxon>
        <taxon>Methanohalobium</taxon>
    </lineage>
</organism>
<dbReference type="AlphaFoldDB" id="D7EA51"/>
<reference evidence="1 2" key="1">
    <citation type="submission" date="2010-06" db="EMBL/GenBank/DDBJ databases">
        <title>Complete sequence chromosome of Methanohalobium evestigatum Z-7303.</title>
        <authorList>
            <consortium name="US DOE Joint Genome Institute"/>
            <person name="Lucas S."/>
            <person name="Copeland A."/>
            <person name="Lapidus A."/>
            <person name="Cheng J.-F."/>
            <person name="Bruce D."/>
            <person name="Goodwin L."/>
            <person name="Pitluck S."/>
            <person name="Saunders E."/>
            <person name="Detter J.C."/>
            <person name="Han C."/>
            <person name="Tapia R."/>
            <person name="Land M."/>
            <person name="Hauser L."/>
            <person name="Kyrpides N."/>
            <person name="Mikhailova N."/>
            <person name="Sieprawska-Lupa M."/>
            <person name="Whitman W.B."/>
            <person name="Anderson I."/>
            <person name="Woyke T."/>
        </authorList>
    </citation>
    <scope>NUCLEOTIDE SEQUENCE [LARGE SCALE GENOMIC DNA]</scope>
    <source>
        <strain evidence="2">ATCC BAA-1072 / DSM 3721 / NBRC 107634 / OCM 161 / Z-7303</strain>
    </source>
</reference>
<proteinExistence type="predicted"/>
<dbReference type="HOGENOM" id="CLU_3245318_0_0_2"/>
<gene>
    <name evidence="1" type="ordered locus">Metev_1891</name>
</gene>
<sequence length="42" mass="4780">MGKTTPMHKGEIKHLEIDKASKRFLHSPPIYPYTSTNLKGII</sequence>
<evidence type="ECO:0000313" key="2">
    <source>
        <dbReference type="Proteomes" id="UP000000391"/>
    </source>
</evidence>
<keyword evidence="2" id="KW-1185">Reference proteome</keyword>
<dbReference type="KEGG" id="mev:Metev_1891"/>
<evidence type="ECO:0000313" key="1">
    <source>
        <dbReference type="EMBL" id="ADI74722.1"/>
    </source>
</evidence>
<protein>
    <submittedName>
        <fullName evidence="1">Uncharacterized protein</fullName>
    </submittedName>
</protein>